<organism evidence="1 2">
    <name type="scientific">Obba rivulosa</name>
    <dbReference type="NCBI Taxonomy" id="1052685"/>
    <lineage>
        <taxon>Eukaryota</taxon>
        <taxon>Fungi</taxon>
        <taxon>Dikarya</taxon>
        <taxon>Basidiomycota</taxon>
        <taxon>Agaricomycotina</taxon>
        <taxon>Agaricomycetes</taxon>
        <taxon>Polyporales</taxon>
        <taxon>Gelatoporiaceae</taxon>
        <taxon>Obba</taxon>
    </lineage>
</organism>
<proteinExistence type="predicted"/>
<protein>
    <submittedName>
        <fullName evidence="1">Uncharacterized protein</fullName>
    </submittedName>
</protein>
<name>A0A8E2DNU6_9APHY</name>
<keyword evidence="2" id="KW-1185">Reference proteome</keyword>
<reference evidence="1 2" key="1">
    <citation type="submission" date="2016-07" db="EMBL/GenBank/DDBJ databases">
        <title>Draft genome of the white-rot fungus Obba rivulosa 3A-2.</title>
        <authorList>
            <consortium name="DOE Joint Genome Institute"/>
            <person name="Miettinen O."/>
            <person name="Riley R."/>
            <person name="Acob R."/>
            <person name="Barry K."/>
            <person name="Cullen D."/>
            <person name="De Vries R."/>
            <person name="Hainaut M."/>
            <person name="Hatakka A."/>
            <person name="Henrissat B."/>
            <person name="Hilden K."/>
            <person name="Kuo R."/>
            <person name="Labutti K."/>
            <person name="Lipzen A."/>
            <person name="Makela M.R."/>
            <person name="Sandor L."/>
            <person name="Spatafora J.W."/>
            <person name="Grigoriev I.V."/>
            <person name="Hibbett D.S."/>
        </authorList>
    </citation>
    <scope>NUCLEOTIDE SEQUENCE [LARGE SCALE GENOMIC DNA]</scope>
    <source>
        <strain evidence="1 2">3A-2</strain>
    </source>
</reference>
<dbReference type="AlphaFoldDB" id="A0A8E2DNU6"/>
<evidence type="ECO:0000313" key="2">
    <source>
        <dbReference type="Proteomes" id="UP000250043"/>
    </source>
</evidence>
<dbReference type="EMBL" id="KV722384">
    <property type="protein sequence ID" value="OCH91513.1"/>
    <property type="molecule type" value="Genomic_DNA"/>
</dbReference>
<accession>A0A8E2DNU6</accession>
<sequence>MPYFSLYGITTIQTYVYFRKSKQDSALTQSVIGLLCYRLWERSRTHETDLVHHRERIAILAPIGIVIITVSREDNSPKLRLTHTKKAVMEVIVHSDRSTPAYSASGFGGNWSNLSSFLVVSGKNWYLASVMMFCSLGEFGKMTCTWKDRPMDDKHTLSFRYHRVVSKYFEKLPVVQLLDNADFCYYRGFVDHSITSRAITAAS</sequence>
<gene>
    <name evidence="1" type="ORF">OBBRIDRAFT_803259</name>
</gene>
<evidence type="ECO:0000313" key="1">
    <source>
        <dbReference type="EMBL" id="OCH91513.1"/>
    </source>
</evidence>
<dbReference type="Proteomes" id="UP000250043">
    <property type="component" value="Unassembled WGS sequence"/>
</dbReference>